<comment type="similarity">
    <text evidence="1">Belongs to the LCA5 family.</text>
</comment>
<organism evidence="8 9">
    <name type="scientific">Suricata suricatta</name>
    <name type="common">Meerkat</name>
    <dbReference type="NCBI Taxonomy" id="37032"/>
    <lineage>
        <taxon>Eukaryota</taxon>
        <taxon>Metazoa</taxon>
        <taxon>Chordata</taxon>
        <taxon>Craniata</taxon>
        <taxon>Vertebrata</taxon>
        <taxon>Euteleostomi</taxon>
        <taxon>Mammalia</taxon>
        <taxon>Eutheria</taxon>
        <taxon>Laurasiatheria</taxon>
        <taxon>Carnivora</taxon>
        <taxon>Feliformia</taxon>
        <taxon>Herpestidae</taxon>
        <taxon>Suricata</taxon>
    </lineage>
</organism>
<feature type="region of interest" description="Disordered" evidence="6">
    <location>
        <begin position="456"/>
        <end position="507"/>
    </location>
</feature>
<dbReference type="OMA" id="MKHQETQ"/>
<evidence type="ECO:0000256" key="6">
    <source>
        <dbReference type="SAM" id="MobiDB-lite"/>
    </source>
</evidence>
<reference evidence="8" key="2">
    <citation type="submission" date="2025-08" db="UniProtKB">
        <authorList>
            <consortium name="Ensembl"/>
        </authorList>
    </citation>
    <scope>IDENTIFICATION</scope>
</reference>
<evidence type="ECO:0000313" key="8">
    <source>
        <dbReference type="Ensembl" id="ENSSSUP00005005607.1"/>
    </source>
</evidence>
<dbReference type="Proteomes" id="UP000472268">
    <property type="component" value="Chromosome 5"/>
</dbReference>
<evidence type="ECO:0000313" key="9">
    <source>
        <dbReference type="Proteomes" id="UP000472268"/>
    </source>
</evidence>
<feature type="region of interest" description="Disordered" evidence="6">
    <location>
        <begin position="520"/>
        <end position="551"/>
    </location>
</feature>
<accession>A0A673SWT2</accession>
<evidence type="ECO:0000256" key="5">
    <source>
        <dbReference type="SAM" id="Coils"/>
    </source>
</evidence>
<name>A0A673SWT2_SURSU</name>
<dbReference type="Ensembl" id="ENSSSUT00005006487.1">
    <property type="protein sequence ID" value="ENSSSUP00005005607.1"/>
    <property type="gene ID" value="ENSSSUG00005003664.1"/>
</dbReference>
<evidence type="ECO:0000256" key="2">
    <source>
        <dbReference type="ARBA" id="ARBA00023054"/>
    </source>
</evidence>
<evidence type="ECO:0000256" key="1">
    <source>
        <dbReference type="ARBA" id="ARBA00010229"/>
    </source>
</evidence>
<gene>
    <name evidence="8" type="primary">LCA5L</name>
</gene>
<reference evidence="8" key="3">
    <citation type="submission" date="2025-09" db="UniProtKB">
        <authorList>
            <consortium name="Ensembl"/>
        </authorList>
    </citation>
    <scope>IDENTIFICATION</scope>
</reference>
<evidence type="ECO:0000256" key="4">
    <source>
        <dbReference type="ARBA" id="ARBA00041402"/>
    </source>
</evidence>
<dbReference type="GO" id="GO:0042073">
    <property type="term" value="P:intraciliary transport"/>
    <property type="evidence" value="ECO:0007669"/>
    <property type="project" value="TreeGrafter"/>
</dbReference>
<keyword evidence="9" id="KW-1185">Reference proteome</keyword>
<feature type="compositionally biased region" description="Polar residues" evidence="6">
    <location>
        <begin position="295"/>
        <end position="310"/>
    </location>
</feature>
<sequence length="573" mass="63820">MFFALHVCGVRVRVPRVHVSYLVTAGVICYAGHKGLPIEKRHNWKAPPLRSQNTVTAQRRDAATHRVLSARLHKIKELKNELCDTRRHLEATVMENQFLKHLQIRHLKAIGKYEHSQHNLPQIMVKHQNEVKNLRQLLRKSQEKERSASRKLREADSELLKTKDSLQALQRLSEDKNLAEREELTQRLSVLTTKMEANDEKIQSLEKQLRLNSRVFSRRLAIENRKLLTAQAATKTLQVEIKHLHQKLKEKDRELEVRNIYASRILKNLHDKEEYPTVSSTKSVQADRRFLVTSMKHQATQKSEGISPLTTKGKKITGNVVHEEKSAETPCAAPACPGKPPSPREAERKQEDFPKEEDHPEAKARPGDTERHGENTKAPEQEVTLVTEQEVPPPGVQETHPDREDTWEDGAVTEMSRGLQVGDAAGGPENSAAAKVRAPCRPRKLYSFTAATENLHLGLPASGGPASAGRARGLAEGPRPEPSGSAYEPSFGKSSRPKAKDTFREKKSSLMEELFGSGCALKHDPAGTAAPGKAPRPPPSRASASNAFGDSKVTVVNNIKSSSPTEGQRKIIL</sequence>
<dbReference type="GO" id="GO:0005930">
    <property type="term" value="C:axoneme"/>
    <property type="evidence" value="ECO:0007669"/>
    <property type="project" value="TreeGrafter"/>
</dbReference>
<feature type="compositionally biased region" description="Basic and acidic residues" evidence="6">
    <location>
        <begin position="498"/>
        <end position="507"/>
    </location>
</feature>
<keyword evidence="2 5" id="KW-0175">Coiled coil</keyword>
<feature type="domain" description="Lebercilin" evidence="7">
    <location>
        <begin position="64"/>
        <end position="255"/>
    </location>
</feature>
<protein>
    <recommendedName>
        <fullName evidence="3">Lebercilin-like protein</fullName>
    </recommendedName>
    <alternativeName>
        <fullName evidence="4">Leber congenital amaurosis 5-like protein</fullName>
    </alternativeName>
</protein>
<proteinExistence type="inferred from homology"/>
<dbReference type="InterPro" id="IPR026188">
    <property type="entry name" value="Lebercilin-like"/>
</dbReference>
<feature type="region of interest" description="Disordered" evidence="6">
    <location>
        <begin position="295"/>
        <end position="314"/>
    </location>
</feature>
<evidence type="ECO:0000256" key="3">
    <source>
        <dbReference type="ARBA" id="ARBA00041189"/>
    </source>
</evidence>
<evidence type="ECO:0000259" key="7">
    <source>
        <dbReference type="Pfam" id="PF15619"/>
    </source>
</evidence>
<feature type="region of interest" description="Disordered" evidence="6">
    <location>
        <begin position="322"/>
        <end position="413"/>
    </location>
</feature>
<reference evidence="8 9" key="1">
    <citation type="submission" date="2019-05" db="EMBL/GenBank/DDBJ databases">
        <title>A Chromosome-scale Meerkat (S. suricatta) Genome Assembly.</title>
        <authorList>
            <person name="Dudchenko O."/>
            <person name="Lieberman Aiden E."/>
            <person name="Tung J."/>
            <person name="Barreiro L.B."/>
            <person name="Clutton-Brock T.H."/>
        </authorList>
    </citation>
    <scope>NUCLEOTIDE SEQUENCE [LARGE SCALE GENOMIC DNA]</scope>
</reference>
<dbReference type="AlphaFoldDB" id="A0A673SWT2"/>
<dbReference type="Pfam" id="PF15619">
    <property type="entry name" value="Lebercilin"/>
    <property type="match status" value="1"/>
</dbReference>
<feature type="compositionally biased region" description="Low complexity" evidence="6">
    <location>
        <begin position="381"/>
        <end position="390"/>
    </location>
</feature>
<dbReference type="InterPro" id="IPR028933">
    <property type="entry name" value="Lebercilin_dom"/>
</dbReference>
<feature type="coiled-coil region" evidence="5">
    <location>
        <begin position="124"/>
        <end position="208"/>
    </location>
</feature>
<feature type="compositionally biased region" description="Basic and acidic residues" evidence="6">
    <location>
        <begin position="342"/>
        <end position="380"/>
    </location>
</feature>
<feature type="compositionally biased region" description="Low complexity" evidence="6">
    <location>
        <begin position="458"/>
        <end position="475"/>
    </location>
</feature>
<dbReference type="PANTHER" id="PTHR16650">
    <property type="entry name" value="C21ORF13-RELATED"/>
    <property type="match status" value="1"/>
</dbReference>
<dbReference type="PANTHER" id="PTHR16650:SF9">
    <property type="entry name" value="LEBERCILIN-LIKE PROTEIN"/>
    <property type="match status" value="1"/>
</dbReference>